<accession>G3MSA6</accession>
<dbReference type="Pfam" id="PF15430">
    <property type="entry name" value="SVWC"/>
    <property type="match status" value="1"/>
</dbReference>
<keyword evidence="3" id="KW-0732">Signal</keyword>
<evidence type="ECO:0000256" key="1">
    <source>
        <dbReference type="ARBA" id="ARBA00004613"/>
    </source>
</evidence>
<reference evidence="5" key="1">
    <citation type="journal article" date="2011" name="PLoS ONE">
        <title>A deep insight into the sialotranscriptome of the gulf coast tick, Amblyomma maculatum.</title>
        <authorList>
            <person name="Karim S."/>
            <person name="Singh P."/>
            <person name="Ribeiro J.M."/>
        </authorList>
    </citation>
    <scope>NUCLEOTIDE SEQUENCE</scope>
    <source>
        <tissue evidence="5">Salivary gland</tissue>
    </source>
</reference>
<dbReference type="AlphaFoldDB" id="G3MSA6"/>
<evidence type="ECO:0000313" key="5">
    <source>
        <dbReference type="EMBL" id="AEO36374.1"/>
    </source>
</evidence>
<protein>
    <recommendedName>
        <fullName evidence="4">Single domain-containing protein</fullName>
    </recommendedName>
</protein>
<dbReference type="EMBL" id="JO844757">
    <property type="protein sequence ID" value="AEO36374.1"/>
    <property type="molecule type" value="mRNA"/>
</dbReference>
<proteinExistence type="evidence at transcript level"/>
<dbReference type="SMART" id="SM01318">
    <property type="entry name" value="SVWC"/>
    <property type="match status" value="1"/>
</dbReference>
<dbReference type="GO" id="GO:0005576">
    <property type="term" value="C:extracellular region"/>
    <property type="evidence" value="ECO:0007669"/>
    <property type="project" value="UniProtKB-SubCell"/>
</dbReference>
<evidence type="ECO:0000256" key="2">
    <source>
        <dbReference type="ARBA" id="ARBA00022525"/>
    </source>
</evidence>
<feature type="signal peptide" evidence="3">
    <location>
        <begin position="1"/>
        <end position="21"/>
    </location>
</feature>
<organism evidence="5">
    <name type="scientific">Amblyomma maculatum</name>
    <name type="common">Gulf Coast tick</name>
    <dbReference type="NCBI Taxonomy" id="34609"/>
    <lineage>
        <taxon>Eukaryota</taxon>
        <taxon>Metazoa</taxon>
        <taxon>Ecdysozoa</taxon>
        <taxon>Arthropoda</taxon>
        <taxon>Chelicerata</taxon>
        <taxon>Arachnida</taxon>
        <taxon>Acari</taxon>
        <taxon>Parasitiformes</taxon>
        <taxon>Ixodida</taxon>
        <taxon>Ixodoidea</taxon>
        <taxon>Ixodidae</taxon>
        <taxon>Amblyomminae</taxon>
        <taxon>Amblyomma</taxon>
    </lineage>
</organism>
<comment type="subcellular location">
    <subcellularLocation>
        <location evidence="1">Secreted</location>
    </subcellularLocation>
</comment>
<dbReference type="InterPro" id="IPR029277">
    <property type="entry name" value="SVWC_dom"/>
</dbReference>
<sequence>MKAAIFLCLVASIAHCGRIQGFNNFVAPVLDTNVTVVQGRCVYYGRKVRNGRSRAIKKPCVNVTCMAYAHTPFVFLAGCETFNNNDENCQVVKGENKPYPLCCPRLYCE</sequence>
<keyword evidence="2" id="KW-0964">Secreted</keyword>
<feature type="chain" id="PRO_5003447402" description="Single domain-containing protein" evidence="3">
    <location>
        <begin position="22"/>
        <end position="109"/>
    </location>
</feature>
<evidence type="ECO:0000256" key="3">
    <source>
        <dbReference type="SAM" id="SignalP"/>
    </source>
</evidence>
<name>G3MSA6_AMBMU</name>
<evidence type="ECO:0000259" key="4">
    <source>
        <dbReference type="SMART" id="SM01318"/>
    </source>
</evidence>
<feature type="domain" description="Single" evidence="4">
    <location>
        <begin position="41"/>
        <end position="108"/>
    </location>
</feature>